<dbReference type="NCBIfam" id="NF004320">
    <property type="entry name" value="PRK05715.1-2"/>
    <property type="match status" value="1"/>
</dbReference>
<keyword evidence="4 9" id="KW-0812">Transmembrane</keyword>
<reference evidence="10" key="1">
    <citation type="journal article" date="2016" name="Genome Biol. Evol.">
        <title>A Comparative Analysis of Mitochondrial Genomes in Eustigmatophyte Algae.</title>
        <authorList>
            <person name="Sevcikova T."/>
            <person name="Klimes V."/>
            <person name="Zbrankova V."/>
            <person name="Strnad H."/>
            <person name="Hroudova M."/>
            <person name="Vlcek C."/>
            <person name="Elias M."/>
        </authorList>
    </citation>
    <scope>NUCLEOTIDE SEQUENCE</scope>
    <source>
        <strain evidence="10">MarTras 21</strain>
    </source>
</reference>
<sequence>MEQYLILSTILFFIGLFGIVLNRKNILIVLMSIELMLLAINLNFVIFSNAIDDIMGQVFALLVLTVAAAESAIGLAILVIYYRLRGNILIEQSHLMRG</sequence>
<evidence type="ECO:0000256" key="7">
    <source>
        <dbReference type="ARBA" id="ARBA00023027"/>
    </source>
</evidence>
<dbReference type="NCBIfam" id="NF004323">
    <property type="entry name" value="PRK05715.1-5"/>
    <property type="match status" value="1"/>
</dbReference>
<feature type="transmembrane region" description="Helical" evidence="9">
    <location>
        <begin position="27"/>
        <end position="47"/>
    </location>
</feature>
<feature type="transmembrane region" description="Helical" evidence="9">
    <location>
        <begin position="59"/>
        <end position="82"/>
    </location>
</feature>
<dbReference type="Gene3D" id="1.10.287.3510">
    <property type="match status" value="1"/>
</dbReference>
<feature type="transmembrane region" description="Helical" evidence="9">
    <location>
        <begin position="6"/>
        <end position="22"/>
    </location>
</feature>
<dbReference type="AlphaFoldDB" id="A0A140F2Y8"/>
<evidence type="ECO:0000256" key="5">
    <source>
        <dbReference type="ARBA" id="ARBA00022967"/>
    </source>
</evidence>
<dbReference type="GO" id="GO:0042773">
    <property type="term" value="P:ATP synthesis coupled electron transport"/>
    <property type="evidence" value="ECO:0007669"/>
    <property type="project" value="InterPro"/>
</dbReference>
<dbReference type="PANTHER" id="PTHR11434">
    <property type="entry name" value="NADH-UBIQUINONE OXIDOREDUCTASE SUBUNIT ND4L"/>
    <property type="match status" value="1"/>
</dbReference>
<keyword evidence="7" id="KW-0520">NAD</keyword>
<keyword evidence="5" id="KW-1278">Translocase</keyword>
<dbReference type="FunFam" id="1.10.287.3510:FF:000001">
    <property type="entry name" value="NADH-quinone oxidoreductase subunit K"/>
    <property type="match status" value="1"/>
</dbReference>
<keyword evidence="8 9" id="KW-0472">Membrane</keyword>
<evidence type="ECO:0000256" key="2">
    <source>
        <dbReference type="ARBA" id="ARBA00010519"/>
    </source>
</evidence>
<comment type="subcellular location">
    <subcellularLocation>
        <location evidence="1">Membrane</location>
        <topology evidence="1">Multi-pass membrane protein</topology>
    </subcellularLocation>
</comment>
<comment type="similarity">
    <text evidence="2">Belongs to the complex I subunit 4L family.</text>
</comment>
<dbReference type="HAMAP" id="MF_01456">
    <property type="entry name" value="NDH1_NuoK"/>
    <property type="match status" value="1"/>
</dbReference>
<keyword evidence="10" id="KW-0496">Mitochondrion</keyword>
<dbReference type="NCBIfam" id="NF004321">
    <property type="entry name" value="PRK05715.1-3"/>
    <property type="match status" value="1"/>
</dbReference>
<evidence type="ECO:0000256" key="4">
    <source>
        <dbReference type="ARBA" id="ARBA00022692"/>
    </source>
</evidence>
<protein>
    <submittedName>
        <fullName evidence="10">NADH dehydrogenase subunit 4L</fullName>
        <ecNumber evidence="10">1.6.5.3</ecNumber>
    </submittedName>
</protein>
<evidence type="ECO:0000256" key="1">
    <source>
        <dbReference type="ARBA" id="ARBA00004141"/>
    </source>
</evidence>
<organism evidence="10">
    <name type="scientific">Monodopsis sp. MarTras21</name>
    <dbReference type="NCBI Taxonomy" id="1745953"/>
    <lineage>
        <taxon>Eukaryota</taxon>
        <taxon>Sar</taxon>
        <taxon>Stramenopiles</taxon>
        <taxon>Ochrophyta</taxon>
        <taxon>Eustigmatophyceae</taxon>
        <taxon>Eustigmatales</taxon>
        <taxon>Monodopsidaceae</taxon>
        <taxon>Monodopsis</taxon>
    </lineage>
</organism>
<dbReference type="GO" id="GO:0016651">
    <property type="term" value="F:oxidoreductase activity, acting on NAD(P)H"/>
    <property type="evidence" value="ECO:0007669"/>
    <property type="project" value="InterPro"/>
</dbReference>
<keyword evidence="3" id="KW-0813">Transport</keyword>
<dbReference type="InterPro" id="IPR001133">
    <property type="entry name" value="NADH_UbQ_OxRdtase_chain4L/K"/>
</dbReference>
<dbReference type="InterPro" id="IPR039428">
    <property type="entry name" value="NUOK/Mnh_C1-like"/>
</dbReference>
<dbReference type="Pfam" id="PF00420">
    <property type="entry name" value="Oxidored_q2"/>
    <property type="match status" value="1"/>
</dbReference>
<keyword evidence="6 9" id="KW-1133">Transmembrane helix</keyword>
<dbReference type="GO" id="GO:0030964">
    <property type="term" value="C:NADH dehydrogenase complex"/>
    <property type="evidence" value="ECO:0007669"/>
    <property type="project" value="TreeGrafter"/>
</dbReference>
<evidence type="ECO:0000313" key="10">
    <source>
        <dbReference type="EMBL" id="AML60772.1"/>
    </source>
</evidence>
<evidence type="ECO:0000256" key="8">
    <source>
        <dbReference type="ARBA" id="ARBA00023136"/>
    </source>
</evidence>
<dbReference type="PANTHER" id="PTHR11434:SF21">
    <property type="entry name" value="NADH DEHYDROGENASE SUBUNIT 4L-RELATED"/>
    <property type="match status" value="1"/>
</dbReference>
<geneLocation type="mitochondrion" evidence="10"/>
<accession>A0A140F2Y8</accession>
<dbReference type="EC" id="1.6.5.3" evidence="10"/>
<evidence type="ECO:0000256" key="3">
    <source>
        <dbReference type="ARBA" id="ARBA00022448"/>
    </source>
</evidence>
<dbReference type="EMBL" id="KU501222">
    <property type="protein sequence ID" value="AML60772.1"/>
    <property type="molecule type" value="Genomic_DNA"/>
</dbReference>
<gene>
    <name evidence="10" type="primary">nad4L</name>
</gene>
<name>A0A140F2Y8_9STRA</name>
<evidence type="ECO:0000256" key="6">
    <source>
        <dbReference type="ARBA" id="ARBA00022989"/>
    </source>
</evidence>
<proteinExistence type="inferred from homology"/>
<evidence type="ECO:0000256" key="9">
    <source>
        <dbReference type="SAM" id="Phobius"/>
    </source>
</evidence>
<keyword evidence="10" id="KW-0560">Oxidoreductase</keyword>